<dbReference type="Proteomes" id="UP000646152">
    <property type="component" value="Unassembled WGS sequence"/>
</dbReference>
<comment type="caution">
    <text evidence="1">The sequence shown here is derived from an EMBL/GenBank/DDBJ whole genome shotgun (WGS) entry which is preliminary data.</text>
</comment>
<name>A0ABQ1IXU8_9GAMM</name>
<accession>A0ABQ1IXU8</accession>
<proteinExistence type="predicted"/>
<protein>
    <submittedName>
        <fullName evidence="1">Uncharacterized protein</fullName>
    </submittedName>
</protein>
<organism evidence="1 2">
    <name type="scientific">Oceanisphaera marina</name>
    <dbReference type="NCBI Taxonomy" id="2017550"/>
    <lineage>
        <taxon>Bacteria</taxon>
        <taxon>Pseudomonadati</taxon>
        <taxon>Pseudomonadota</taxon>
        <taxon>Gammaproteobacteria</taxon>
        <taxon>Aeromonadales</taxon>
        <taxon>Aeromonadaceae</taxon>
        <taxon>Oceanisphaera</taxon>
    </lineage>
</organism>
<dbReference type="EMBL" id="BMKE01000051">
    <property type="protein sequence ID" value="GGB55281.1"/>
    <property type="molecule type" value="Genomic_DNA"/>
</dbReference>
<gene>
    <name evidence="1" type="ORF">GCM10011502_30280</name>
</gene>
<evidence type="ECO:0000313" key="2">
    <source>
        <dbReference type="Proteomes" id="UP000646152"/>
    </source>
</evidence>
<keyword evidence="2" id="KW-1185">Reference proteome</keyword>
<evidence type="ECO:0000313" key="1">
    <source>
        <dbReference type="EMBL" id="GGB55281.1"/>
    </source>
</evidence>
<sequence>MNEKVGVLVKKMEYEYGLFHHLLGERKIDTSDEYKKINYAYFRIFATHYEGLNRNVSTSLEPTF</sequence>
<reference evidence="2" key="1">
    <citation type="journal article" date="2019" name="Int. J. Syst. Evol. Microbiol.">
        <title>The Global Catalogue of Microorganisms (GCM) 10K type strain sequencing project: providing services to taxonomists for standard genome sequencing and annotation.</title>
        <authorList>
            <consortium name="The Broad Institute Genomics Platform"/>
            <consortium name="The Broad Institute Genome Sequencing Center for Infectious Disease"/>
            <person name="Wu L."/>
            <person name="Ma J."/>
        </authorList>
    </citation>
    <scope>NUCLEOTIDE SEQUENCE [LARGE SCALE GENOMIC DNA]</scope>
    <source>
        <strain evidence="2">CGMCC 1.15923</strain>
    </source>
</reference>